<dbReference type="AlphaFoldDB" id="A0A507FEF0"/>
<feature type="domain" description="Glycosyl transferase CAP10" evidence="3">
    <location>
        <begin position="261"/>
        <end position="513"/>
    </location>
</feature>
<organism evidence="4 5">
    <name type="scientific">Chytriomyces confervae</name>
    <dbReference type="NCBI Taxonomy" id="246404"/>
    <lineage>
        <taxon>Eukaryota</taxon>
        <taxon>Fungi</taxon>
        <taxon>Fungi incertae sedis</taxon>
        <taxon>Chytridiomycota</taxon>
        <taxon>Chytridiomycota incertae sedis</taxon>
        <taxon>Chytridiomycetes</taxon>
        <taxon>Chytridiales</taxon>
        <taxon>Chytriomycetaceae</taxon>
        <taxon>Chytriomyces</taxon>
    </lineage>
</organism>
<proteinExistence type="inferred from homology"/>
<keyword evidence="5" id="KW-1185">Reference proteome</keyword>
<keyword evidence="2" id="KW-0808">Transferase</keyword>
<accession>A0A507FEF0</accession>
<comment type="similarity">
    <text evidence="1">Belongs to the glycosyltransferase 90 family.</text>
</comment>
<protein>
    <recommendedName>
        <fullName evidence="3">Glycosyl transferase CAP10 domain-containing protein</fullName>
    </recommendedName>
</protein>
<dbReference type="InterPro" id="IPR006598">
    <property type="entry name" value="CAP10"/>
</dbReference>
<evidence type="ECO:0000256" key="1">
    <source>
        <dbReference type="ARBA" id="ARBA00010118"/>
    </source>
</evidence>
<dbReference type="InterPro" id="IPR051091">
    <property type="entry name" value="O-Glucosyltr/Glycosyltrsf_90"/>
</dbReference>
<evidence type="ECO:0000313" key="5">
    <source>
        <dbReference type="Proteomes" id="UP000320333"/>
    </source>
</evidence>
<evidence type="ECO:0000259" key="3">
    <source>
        <dbReference type="SMART" id="SM00672"/>
    </source>
</evidence>
<evidence type="ECO:0000313" key="4">
    <source>
        <dbReference type="EMBL" id="TPX74502.1"/>
    </source>
</evidence>
<dbReference type="GO" id="GO:0016740">
    <property type="term" value="F:transferase activity"/>
    <property type="evidence" value="ECO:0007669"/>
    <property type="project" value="UniProtKB-KW"/>
</dbReference>
<dbReference type="PANTHER" id="PTHR12203">
    <property type="entry name" value="KDEL LYS-ASP-GLU-LEU CONTAINING - RELATED"/>
    <property type="match status" value="1"/>
</dbReference>
<dbReference type="EMBL" id="QEAP01000123">
    <property type="protein sequence ID" value="TPX74502.1"/>
    <property type="molecule type" value="Genomic_DNA"/>
</dbReference>
<dbReference type="SMART" id="SM00672">
    <property type="entry name" value="CAP10"/>
    <property type="match status" value="1"/>
</dbReference>
<dbReference type="Pfam" id="PF05686">
    <property type="entry name" value="Glyco_transf_90"/>
    <property type="match status" value="1"/>
</dbReference>
<gene>
    <name evidence="4" type="ORF">CcCBS67573_g04228</name>
</gene>
<reference evidence="4 5" key="1">
    <citation type="journal article" date="2019" name="Sci. Rep.">
        <title>Comparative genomics of chytrid fungi reveal insights into the obligate biotrophic and pathogenic lifestyle of Synchytrium endobioticum.</title>
        <authorList>
            <person name="van de Vossenberg B.T.L.H."/>
            <person name="Warris S."/>
            <person name="Nguyen H.D.T."/>
            <person name="van Gent-Pelzer M.P.E."/>
            <person name="Joly D.L."/>
            <person name="van de Geest H.C."/>
            <person name="Bonants P.J.M."/>
            <person name="Smith D.S."/>
            <person name="Levesque C.A."/>
            <person name="van der Lee T.A.J."/>
        </authorList>
    </citation>
    <scope>NUCLEOTIDE SEQUENCE [LARGE SCALE GENOMIC DNA]</scope>
    <source>
        <strain evidence="4 5">CBS 675.73</strain>
    </source>
</reference>
<evidence type="ECO:0000256" key="2">
    <source>
        <dbReference type="ARBA" id="ARBA00022679"/>
    </source>
</evidence>
<dbReference type="Proteomes" id="UP000320333">
    <property type="component" value="Unassembled WGS sequence"/>
</dbReference>
<dbReference type="OrthoDB" id="541052at2759"/>
<sequence length="515" mass="59138">MKAVAAVVVLVGTVVVLLGLFMEGSLLSMERQPGQHAQATGAHNTDTTSTVTWIDWSPPTLLELTQPMAKTAVPDLLSDVYLATVGKLPPKNYDKWVTFAQERNCPIHPEHYSQMYKDLKPWIDAGRIDHNAFDAIGGAPNEWTGSHFTGPGLTESFDSGGGFNISNNNWKSCLKDDQIKVLFDKRPFRFYFNAMDNPRSLPSYNASSRFANRGYDNPRQVFDDNKCWRDRFGRTSFQVSTGNPVYDLISKNISIRETHGYFMNPVPWRSVDAAVPVFSQCKSDCYADILMPQHYSVISTPPFNDPVPWEDKKNVVFWHGTTTGGDYGKDIPWRKYHRFRLVQWAKDYGKKYPKRIFDAASNDPIPEHLGVDIGFSGLVFSFDDDKEFFKKEYGIKKFYDFTPTLQFKYLVVVDGHTWPGRLQKFLMTNSVILYNGVFIDWWNARLKPWVHYVPIQVDFSDMEEKLEWLIANDDKAKQIAMNAQALVKQMSRYEEAMCYTGLLMTEYVDLYFKGK</sequence>
<comment type="caution">
    <text evidence="4">The sequence shown here is derived from an EMBL/GenBank/DDBJ whole genome shotgun (WGS) entry which is preliminary data.</text>
</comment>
<dbReference type="PANTHER" id="PTHR12203:SF35">
    <property type="entry name" value="PROTEIN O-GLUCOSYLTRANSFERASE 1"/>
    <property type="match status" value="1"/>
</dbReference>
<name>A0A507FEF0_9FUNG</name>